<feature type="region of interest" description="Disordered" evidence="1">
    <location>
        <begin position="435"/>
        <end position="457"/>
    </location>
</feature>
<evidence type="ECO:0000256" key="1">
    <source>
        <dbReference type="SAM" id="MobiDB-lite"/>
    </source>
</evidence>
<dbReference type="KEGG" id="lsx:H8B22_05230"/>
<keyword evidence="3" id="KW-1185">Reference proteome</keyword>
<evidence type="ECO:0008006" key="4">
    <source>
        <dbReference type="Google" id="ProtNLM"/>
    </source>
</evidence>
<sequence length="742" mass="83894">MILRENTVIKPGIGESPIKRPYRVLLLDCRAGIASIIEIAGLRSEGGKRRKYARGPKLFDLSTLENALKEGQIVETRYQAPGHWSMLDQEYVDLSPTTKERERRERRLAQRDANLALLEPIVKGMSVREIARNPTALRASIIRQAKAKKKDQTTIYRILNLYLASGGVRNSLIPDTHRRGGPGVEKAQRRKLGRKSRLEKAGKVVEESYYLKEEDKKKLAIGYLLTSKTINEADAYRLTCGVHWSTLKGDGTPEIFPPHQRPTRAQFRYWGRKLNQLEDRKRRIGLGRLAIQATPGSTQDQVCAVGQMAMLDSTTNDAYLTSMFSRLKKLPPMHITILKEVRSTVVIGFYVGWESPSTWTAHQAILCGAESKVEICARFGITMTDEDWPSLLCKLILADNGELKSKTTTAAEEEFHFAVEYTKSWSGQSKSDVETQHHTHHKELNHKLPGTTLGKRRERGEKHPALEAIWNYAEYMHEFLLMVIEYNNEEVAHLAPTAMLTEGVRPTRINILKWMMEKNMRADLPYDLERLRAFTMPPAKAVMTKRGIRLLMPDGRRHVPDVRFYAPALQSSPQFKEAVIKDSAVNITIRQSETDTSHVWFSLPDHGLTSIPNVSSDVEMKEKGTVVDFVQWVEERDLVQDMQRGDEDQQALNKLLRRQATTNRGKAELTKELAMQEKPSQKSMVGGLRKNRDEEIRAIKSGGGPSAIAEEEAPLTATVEAADERGDAASEAMESFMKEFAA</sequence>
<dbReference type="AlphaFoldDB" id="A0A7H0FZZ4"/>
<dbReference type="RefSeq" id="WP_187713046.1">
    <property type="nucleotide sequence ID" value="NZ_CP060820.1"/>
</dbReference>
<feature type="region of interest" description="Disordered" evidence="1">
    <location>
        <begin position="676"/>
        <end position="713"/>
    </location>
</feature>
<name>A0A7H0FZZ4_9GAMM</name>
<reference evidence="2 3" key="1">
    <citation type="submission" date="2020-08" db="EMBL/GenBank/DDBJ databases">
        <title>Lysobacter sp. II4 sp. nov., isolated from soil.</title>
        <authorList>
            <person name="Woo C.Y."/>
            <person name="Kim J."/>
        </authorList>
    </citation>
    <scope>NUCLEOTIDE SEQUENCE [LARGE SCALE GENOMIC DNA]</scope>
    <source>
        <strain evidence="2 3">II4</strain>
    </source>
</reference>
<evidence type="ECO:0000313" key="2">
    <source>
        <dbReference type="EMBL" id="QNP41610.1"/>
    </source>
</evidence>
<organism evidence="2 3">
    <name type="scientific">Agrilutibacter terrestris</name>
    <dbReference type="NCBI Taxonomy" id="2865112"/>
    <lineage>
        <taxon>Bacteria</taxon>
        <taxon>Pseudomonadati</taxon>
        <taxon>Pseudomonadota</taxon>
        <taxon>Gammaproteobacteria</taxon>
        <taxon>Lysobacterales</taxon>
        <taxon>Lysobacteraceae</taxon>
        <taxon>Agrilutibacter</taxon>
    </lineage>
</organism>
<dbReference type="Proteomes" id="UP000516018">
    <property type="component" value="Chromosome"/>
</dbReference>
<evidence type="ECO:0000313" key="3">
    <source>
        <dbReference type="Proteomes" id="UP000516018"/>
    </source>
</evidence>
<proteinExistence type="predicted"/>
<protein>
    <recommendedName>
        <fullName evidence="4">Integrase catalytic domain-containing protein</fullName>
    </recommendedName>
</protein>
<gene>
    <name evidence="2" type="ORF">H8B22_05230</name>
</gene>
<dbReference type="EMBL" id="CP060820">
    <property type="protein sequence ID" value="QNP41610.1"/>
    <property type="molecule type" value="Genomic_DNA"/>
</dbReference>
<accession>A0A7H0FZZ4</accession>